<sequence length="103" mass="12351">MAPRYNRRKTRTHIHILSKRLTQNLHLRQLTVYLKIVTVPRVLSFLAADSLQWQLNEFDLRNKSQGSFCLNGDIIIILSHMKRFKKPSEYLAPYFIKYIRTEF</sequence>
<dbReference type="EnsemblMetazoa" id="GPPI027829-RA">
    <property type="protein sequence ID" value="GPPI027829-PA"/>
    <property type="gene ID" value="GPPI027829"/>
</dbReference>
<dbReference type="Proteomes" id="UP000092460">
    <property type="component" value="Unassembled WGS sequence"/>
</dbReference>
<protein>
    <submittedName>
        <fullName evidence="1">Uncharacterized protein</fullName>
    </submittedName>
</protein>
<accession>A0A1B0BEX3</accession>
<name>A0A1B0BEX3_9MUSC</name>
<dbReference type="EMBL" id="JXJN01013066">
    <property type="status" value="NOT_ANNOTATED_CDS"/>
    <property type="molecule type" value="Genomic_DNA"/>
</dbReference>
<reference evidence="2" key="1">
    <citation type="submission" date="2015-01" db="EMBL/GenBank/DDBJ databases">
        <authorList>
            <person name="Aksoy S."/>
            <person name="Warren W."/>
            <person name="Wilson R.K."/>
        </authorList>
    </citation>
    <scope>NUCLEOTIDE SEQUENCE [LARGE SCALE GENOMIC DNA]</scope>
    <source>
        <strain evidence="2">IAEA</strain>
    </source>
</reference>
<organism evidence="1 2">
    <name type="scientific">Glossina palpalis gambiensis</name>
    <dbReference type="NCBI Taxonomy" id="67801"/>
    <lineage>
        <taxon>Eukaryota</taxon>
        <taxon>Metazoa</taxon>
        <taxon>Ecdysozoa</taxon>
        <taxon>Arthropoda</taxon>
        <taxon>Hexapoda</taxon>
        <taxon>Insecta</taxon>
        <taxon>Pterygota</taxon>
        <taxon>Neoptera</taxon>
        <taxon>Endopterygota</taxon>
        <taxon>Diptera</taxon>
        <taxon>Brachycera</taxon>
        <taxon>Muscomorpha</taxon>
        <taxon>Hippoboscoidea</taxon>
        <taxon>Glossinidae</taxon>
        <taxon>Glossina</taxon>
    </lineage>
</organism>
<proteinExistence type="predicted"/>
<dbReference type="EMBL" id="JXJN01013067">
    <property type="status" value="NOT_ANNOTATED_CDS"/>
    <property type="molecule type" value="Genomic_DNA"/>
</dbReference>
<evidence type="ECO:0000313" key="1">
    <source>
        <dbReference type="EnsemblMetazoa" id="GPPI027829-PA"/>
    </source>
</evidence>
<dbReference type="VEuPathDB" id="VectorBase:GPPI027829"/>
<dbReference type="AlphaFoldDB" id="A0A1B0BEX3"/>
<keyword evidence="2" id="KW-1185">Reference proteome</keyword>
<evidence type="ECO:0000313" key="2">
    <source>
        <dbReference type="Proteomes" id="UP000092460"/>
    </source>
</evidence>
<reference evidence="1" key="2">
    <citation type="submission" date="2020-05" db="UniProtKB">
        <authorList>
            <consortium name="EnsemblMetazoa"/>
        </authorList>
    </citation>
    <scope>IDENTIFICATION</scope>
    <source>
        <strain evidence="1">IAEA</strain>
    </source>
</reference>